<evidence type="ECO:0000313" key="2">
    <source>
        <dbReference type="EMBL" id="THX30235.1"/>
    </source>
</evidence>
<proteinExistence type="predicted"/>
<dbReference type="Pfam" id="PF12796">
    <property type="entry name" value="Ank_2"/>
    <property type="match status" value="1"/>
</dbReference>
<protein>
    <recommendedName>
        <fullName evidence="4">Ankyrin</fullName>
    </recommendedName>
</protein>
<reference evidence="2 3" key="1">
    <citation type="submission" date="2018-10" db="EMBL/GenBank/DDBJ databases">
        <title>Fifty Aureobasidium pullulans genomes reveal a recombining polyextremotolerant generalist.</title>
        <authorList>
            <person name="Gostincar C."/>
            <person name="Turk M."/>
            <person name="Zajc J."/>
            <person name="Gunde-Cimerman N."/>
        </authorList>
    </citation>
    <scope>NUCLEOTIDE SEQUENCE [LARGE SCALE GENOMIC DNA]</scope>
    <source>
        <strain evidence="2 3">EXF-10081</strain>
    </source>
</reference>
<accession>A0AB74JY33</accession>
<dbReference type="SUPFAM" id="SSF48403">
    <property type="entry name" value="Ankyrin repeat"/>
    <property type="match status" value="1"/>
</dbReference>
<feature type="region of interest" description="Disordered" evidence="1">
    <location>
        <begin position="166"/>
        <end position="202"/>
    </location>
</feature>
<organism evidence="2 3">
    <name type="scientific">Aureobasidium pullulans</name>
    <name type="common">Black yeast</name>
    <name type="synonym">Pullularia pullulans</name>
    <dbReference type="NCBI Taxonomy" id="5580"/>
    <lineage>
        <taxon>Eukaryota</taxon>
        <taxon>Fungi</taxon>
        <taxon>Dikarya</taxon>
        <taxon>Ascomycota</taxon>
        <taxon>Pezizomycotina</taxon>
        <taxon>Dothideomycetes</taxon>
        <taxon>Dothideomycetidae</taxon>
        <taxon>Dothideales</taxon>
        <taxon>Saccotheciaceae</taxon>
        <taxon>Aureobasidium</taxon>
    </lineage>
</organism>
<gene>
    <name evidence="2" type="ORF">D6D12_03658</name>
</gene>
<evidence type="ECO:0000256" key="1">
    <source>
        <dbReference type="SAM" id="MobiDB-lite"/>
    </source>
</evidence>
<feature type="compositionally biased region" description="Polar residues" evidence="1">
    <location>
        <begin position="16"/>
        <end position="25"/>
    </location>
</feature>
<dbReference type="AlphaFoldDB" id="A0AB74JY33"/>
<evidence type="ECO:0000313" key="3">
    <source>
        <dbReference type="Proteomes" id="UP000310374"/>
    </source>
</evidence>
<dbReference type="InterPro" id="IPR002110">
    <property type="entry name" value="Ankyrin_rpt"/>
</dbReference>
<dbReference type="Gene3D" id="1.25.40.20">
    <property type="entry name" value="Ankyrin repeat-containing domain"/>
    <property type="match status" value="1"/>
</dbReference>
<name>A0AB74JY33_AURPU</name>
<feature type="region of interest" description="Disordered" evidence="1">
    <location>
        <begin position="1"/>
        <end position="25"/>
    </location>
</feature>
<dbReference type="Proteomes" id="UP000310374">
    <property type="component" value="Unassembled WGS sequence"/>
</dbReference>
<sequence>MATSLDKTSIAKRQHNSASTTTSQGITTMLPQQTIDKLLNLVVDKPDEVLQHLQSAPQLANQQDRHGYSLLHAAASYNHPHVIDQLLSTYNVSPSLVDEDGETALYSVETVDMARLLVEQHNLDTNHRNDEGQTAAEKFEAEGDYPEIAAYLSSLVPSGAAASILSQTGNPSAEQAGAGTVAPGEATNGAVPPPPLPHGMSLELGTMAESEMGEAPDPEFRRRIEELAARPDFESEETQRELRELVQDALGGMAGESNVRQRTS</sequence>
<evidence type="ECO:0008006" key="4">
    <source>
        <dbReference type="Google" id="ProtNLM"/>
    </source>
</evidence>
<dbReference type="EMBL" id="QZAT01000033">
    <property type="protein sequence ID" value="THX30235.1"/>
    <property type="molecule type" value="Genomic_DNA"/>
</dbReference>
<comment type="caution">
    <text evidence="2">The sequence shown here is derived from an EMBL/GenBank/DDBJ whole genome shotgun (WGS) entry which is preliminary data.</text>
</comment>
<dbReference type="InterPro" id="IPR036770">
    <property type="entry name" value="Ankyrin_rpt-contain_sf"/>
</dbReference>